<keyword evidence="7" id="KW-0805">Transcription regulation</keyword>
<dbReference type="SUPFAM" id="SSF82708">
    <property type="entry name" value="R3H domain"/>
    <property type="match status" value="1"/>
</dbReference>
<dbReference type="GO" id="GO:0000122">
    <property type="term" value="P:negative regulation of transcription by RNA polymerase II"/>
    <property type="evidence" value="ECO:0007669"/>
    <property type="project" value="TreeGrafter"/>
</dbReference>
<organism evidence="14 15">
    <name type="scientific">Pseudolycoriella hygida</name>
    <dbReference type="NCBI Taxonomy" id="35572"/>
    <lineage>
        <taxon>Eukaryota</taxon>
        <taxon>Metazoa</taxon>
        <taxon>Ecdysozoa</taxon>
        <taxon>Arthropoda</taxon>
        <taxon>Hexapoda</taxon>
        <taxon>Insecta</taxon>
        <taxon>Pterygota</taxon>
        <taxon>Neoptera</taxon>
        <taxon>Endopterygota</taxon>
        <taxon>Diptera</taxon>
        <taxon>Nematocera</taxon>
        <taxon>Sciaroidea</taxon>
        <taxon>Sciaridae</taxon>
        <taxon>Pseudolycoriella</taxon>
    </lineage>
</organism>
<evidence type="ECO:0000256" key="2">
    <source>
        <dbReference type="ARBA" id="ARBA00007269"/>
    </source>
</evidence>
<dbReference type="Pfam" id="PF01424">
    <property type="entry name" value="R3H"/>
    <property type="match status" value="1"/>
</dbReference>
<evidence type="ECO:0000256" key="3">
    <source>
        <dbReference type="ARBA" id="ARBA00022723"/>
    </source>
</evidence>
<feature type="domain" description="R3H" evidence="13">
    <location>
        <begin position="884"/>
        <end position="949"/>
    </location>
</feature>
<evidence type="ECO:0000256" key="8">
    <source>
        <dbReference type="ARBA" id="ARBA00023163"/>
    </source>
</evidence>
<dbReference type="SUPFAM" id="SSF57850">
    <property type="entry name" value="RING/U-box"/>
    <property type="match status" value="1"/>
</dbReference>
<evidence type="ECO:0000256" key="7">
    <source>
        <dbReference type="ARBA" id="ARBA00023015"/>
    </source>
</evidence>
<evidence type="ECO:0000256" key="11">
    <source>
        <dbReference type="SAM" id="MobiDB-lite"/>
    </source>
</evidence>
<feature type="compositionally biased region" description="Polar residues" evidence="11">
    <location>
        <begin position="95"/>
        <end position="108"/>
    </location>
</feature>
<dbReference type="Pfam" id="PF01422">
    <property type="entry name" value="zf-NF-X1"/>
    <property type="match status" value="9"/>
</dbReference>
<keyword evidence="4" id="KW-0677">Repeat</keyword>
<evidence type="ECO:0000256" key="9">
    <source>
        <dbReference type="ARBA" id="ARBA00023242"/>
    </source>
</evidence>
<keyword evidence="5 10" id="KW-0863">Zinc-finger</keyword>
<feature type="region of interest" description="Disordered" evidence="11">
    <location>
        <begin position="95"/>
        <end position="233"/>
    </location>
</feature>
<dbReference type="InterPro" id="IPR034078">
    <property type="entry name" value="NFX1_fam"/>
</dbReference>
<dbReference type="CDD" id="cd06008">
    <property type="entry name" value="NF-X1-zinc-finger"/>
    <property type="match status" value="7"/>
</dbReference>
<dbReference type="SMART" id="SM00184">
    <property type="entry name" value="RING"/>
    <property type="match status" value="1"/>
</dbReference>
<dbReference type="Proteomes" id="UP001151699">
    <property type="component" value="Chromosome X"/>
</dbReference>
<evidence type="ECO:0000313" key="15">
    <source>
        <dbReference type="Proteomes" id="UP001151699"/>
    </source>
</evidence>
<comment type="caution">
    <text evidence="14">The sequence shown here is derived from an EMBL/GenBank/DDBJ whole genome shotgun (WGS) entry which is preliminary data.</text>
</comment>
<keyword evidence="8" id="KW-0804">Transcription</keyword>
<keyword evidence="6" id="KW-0862">Zinc</keyword>
<dbReference type="GO" id="GO:0000977">
    <property type="term" value="F:RNA polymerase II transcription regulatory region sequence-specific DNA binding"/>
    <property type="evidence" value="ECO:0007669"/>
    <property type="project" value="TreeGrafter"/>
</dbReference>
<evidence type="ECO:0000256" key="4">
    <source>
        <dbReference type="ARBA" id="ARBA00022737"/>
    </source>
</evidence>
<evidence type="ECO:0000256" key="1">
    <source>
        <dbReference type="ARBA" id="ARBA00004123"/>
    </source>
</evidence>
<keyword evidence="9" id="KW-0539">Nucleus</keyword>
<dbReference type="Gene3D" id="3.30.1370.50">
    <property type="entry name" value="R3H-like domain"/>
    <property type="match status" value="1"/>
</dbReference>
<evidence type="ECO:0000256" key="6">
    <source>
        <dbReference type="ARBA" id="ARBA00022833"/>
    </source>
</evidence>
<keyword evidence="15" id="KW-1185">Reference proteome</keyword>
<keyword evidence="3" id="KW-0479">Metal-binding</keyword>
<dbReference type="AlphaFoldDB" id="A0A9Q0MWY4"/>
<comment type="similarity">
    <text evidence="2">Belongs to the NFX1 family.</text>
</comment>
<feature type="domain" description="RING-type" evidence="12">
    <location>
        <begin position="271"/>
        <end position="318"/>
    </location>
</feature>
<evidence type="ECO:0000256" key="10">
    <source>
        <dbReference type="PROSITE-ProRule" id="PRU00175"/>
    </source>
</evidence>
<comment type="subcellular location">
    <subcellularLocation>
        <location evidence="1">Nucleus</location>
    </subcellularLocation>
</comment>
<dbReference type="OrthoDB" id="6512771at2759"/>
<dbReference type="InterPro" id="IPR036867">
    <property type="entry name" value="R3H_dom_sf"/>
</dbReference>
<accession>A0A9Q0MWY4</accession>
<dbReference type="InterPro" id="IPR000967">
    <property type="entry name" value="Znf_NFX1"/>
</dbReference>
<dbReference type="PROSITE" id="PS51061">
    <property type="entry name" value="R3H"/>
    <property type="match status" value="1"/>
</dbReference>
<proteinExistence type="inferred from homology"/>
<dbReference type="PANTHER" id="PTHR12360">
    <property type="entry name" value="NUCLEAR TRANSCRIPTION FACTOR, X-BOX BINDING 1 NFX1"/>
    <property type="match status" value="1"/>
</dbReference>
<dbReference type="GO" id="GO:0008270">
    <property type="term" value="F:zinc ion binding"/>
    <property type="evidence" value="ECO:0007669"/>
    <property type="project" value="UniProtKB-KW"/>
</dbReference>
<dbReference type="InterPro" id="IPR034076">
    <property type="entry name" value="R3H_NF-X1"/>
</dbReference>
<feature type="compositionally biased region" description="Basic and acidic residues" evidence="11">
    <location>
        <begin position="184"/>
        <end position="207"/>
    </location>
</feature>
<dbReference type="GO" id="GO:0005634">
    <property type="term" value="C:nucleus"/>
    <property type="evidence" value="ECO:0007669"/>
    <property type="project" value="UniProtKB-SubCell"/>
</dbReference>
<sequence>MSNSNGISNNDYVGFDQFMLEQNFLANPQLCSNNSIPYYAQQNFSMNATYPQLSNEIPQLNEVNREDIVRNSNLLPTADEFVPHVNNFHDQAVQSMSTLQQSASGGTSESKHGAIKKTSNRYPKNKENGQGSRGPRRNDRSREWNHRAENRTAGSGRTASQYQHDDRNGGYGRQNYHNYQQKSNYDRGVYRNNDVDNRRGHHNDRFRNNYYSDNYNDKKSHQHSHGFESKTVTNSSKAVEKVVTVVKPETDNKCSQRDKLTREIEAGKLECLICYENIKTWNQTWNCSNCFHIFHLNCVIKWANSSASGGSWRCPACQNISETIPKHYYCFCKKMQNPEYNRSDIAHSCGELCQRTDGCEHSCKSLCHPGPCAPCQVTVTRKCGCGRRQKTMQCCQKIQIECDELCDKTLNCGIHHCKQKCHFWDCYQCLVMVEHKCYCGKERKEMVCNKENNQSLKYSCGKPCHHQLSCKNHKCKETCHAGECGECTLSPESVTSCPCGSTPLLSGERKSCSDPIPLCNSICDKPLKCGPPNKPHKCAMKCHSGPCGPCGKETAVRCRCGNMDQMIKCRQLQTRADDARCKKRCKSVRTCGKHKCNSECCIDIDHICPTICNNRLPCGKHKCDQTCHRGKCMPCYRSSFDELYCECGANVIYPPVPCGTKKPACDRPCSRVQTCEHPVQHNCHSGNCPPCMAFTTRYCHGKHEQRMTIPCSQEDFSCGMPCGKPLLCNQHKCQMKCHVGPCESERGECKQNCPKIRNLCGHLCNAPCHTGDCPETACRETVEVSCECGGRKQNRSCFDFSKEYRRITTAKLASSMEDMQRGNSVELADLLGPMRISKTIECNDECRAKRMAIGLQIQKPEVNKLAPKYSEFLRSWAKKDPTLVGTIHDKLTELVKLAKDSKQRSRSHSFPTMNREKRQLVHEMCAMFGVQSVAYDAEPNRNVVASATKETTWLPSMSIFEVLQRESGQRRIPVPSNNAWGVKR</sequence>
<name>A0A9Q0MWY4_9DIPT</name>
<dbReference type="CDD" id="cd02643">
    <property type="entry name" value="R3H_NF-X1"/>
    <property type="match status" value="1"/>
</dbReference>
<evidence type="ECO:0000313" key="14">
    <source>
        <dbReference type="EMBL" id="KAJ6639029.1"/>
    </source>
</evidence>
<evidence type="ECO:0000259" key="13">
    <source>
        <dbReference type="PROSITE" id="PS51061"/>
    </source>
</evidence>
<evidence type="ECO:0000259" key="12">
    <source>
        <dbReference type="PROSITE" id="PS50089"/>
    </source>
</evidence>
<dbReference type="PANTHER" id="PTHR12360:SF12">
    <property type="entry name" value="TRANSCRIPTIONAL REPRESSOR NF-X1"/>
    <property type="match status" value="1"/>
</dbReference>
<dbReference type="GO" id="GO:0000981">
    <property type="term" value="F:DNA-binding transcription factor activity, RNA polymerase II-specific"/>
    <property type="evidence" value="ECO:0007669"/>
    <property type="project" value="TreeGrafter"/>
</dbReference>
<dbReference type="SMART" id="SM00438">
    <property type="entry name" value="ZnF_NFX"/>
    <property type="match status" value="9"/>
</dbReference>
<dbReference type="InterPro" id="IPR001374">
    <property type="entry name" value="R3H_dom"/>
</dbReference>
<evidence type="ECO:0000256" key="5">
    <source>
        <dbReference type="ARBA" id="ARBA00022771"/>
    </source>
</evidence>
<dbReference type="PROSITE" id="PS50089">
    <property type="entry name" value="ZF_RING_2"/>
    <property type="match status" value="1"/>
</dbReference>
<dbReference type="InterPro" id="IPR001841">
    <property type="entry name" value="Znf_RING"/>
</dbReference>
<dbReference type="EMBL" id="WJQU01000003">
    <property type="protein sequence ID" value="KAJ6639029.1"/>
    <property type="molecule type" value="Genomic_DNA"/>
</dbReference>
<reference evidence="14" key="1">
    <citation type="submission" date="2022-07" db="EMBL/GenBank/DDBJ databases">
        <authorList>
            <person name="Trinca V."/>
            <person name="Uliana J.V.C."/>
            <person name="Torres T.T."/>
            <person name="Ward R.J."/>
            <person name="Monesi N."/>
        </authorList>
    </citation>
    <scope>NUCLEOTIDE SEQUENCE</scope>
    <source>
        <strain evidence="14">HSMRA1968</strain>
        <tissue evidence="14">Whole embryos</tissue>
    </source>
</reference>
<feature type="compositionally biased region" description="Basic and acidic residues" evidence="11">
    <location>
        <begin position="136"/>
        <end position="150"/>
    </location>
</feature>
<feature type="compositionally biased region" description="Polar residues" evidence="11">
    <location>
        <begin position="152"/>
        <end position="162"/>
    </location>
</feature>
<protein>
    <submittedName>
        <fullName evidence="14">Protein shuttle craft</fullName>
    </submittedName>
</protein>
<dbReference type="SMART" id="SM00393">
    <property type="entry name" value="R3H"/>
    <property type="match status" value="1"/>
</dbReference>
<gene>
    <name evidence="14" type="primary">stc</name>
    <name evidence="14" type="ORF">Bhyg_11768</name>
</gene>